<dbReference type="Gene3D" id="1.10.1040.10">
    <property type="entry name" value="N-(1-d-carboxylethyl)-l-norvaline Dehydrogenase, domain 2"/>
    <property type="match status" value="1"/>
</dbReference>
<dbReference type="EMBL" id="HBIN01022270">
    <property type="protein sequence ID" value="CAE0447128.1"/>
    <property type="molecule type" value="Transcribed_RNA"/>
</dbReference>
<evidence type="ECO:0000256" key="1">
    <source>
        <dbReference type="ARBA" id="ARBA00005109"/>
    </source>
</evidence>
<dbReference type="InterPro" id="IPR011548">
    <property type="entry name" value="HIBADH"/>
</dbReference>
<dbReference type="InterPro" id="IPR015815">
    <property type="entry name" value="HIBADH-related"/>
</dbReference>
<feature type="domain" description="6-phosphogluconate dehydrogenase NADP-binding" evidence="10">
    <location>
        <begin position="27"/>
        <end position="189"/>
    </location>
</feature>
<sequence>MNRISLWKGLLAGHGRSFSTSTGGKEKVAFLGLGNMGFHMANNLLKTGKFDLAAYDVNTQVLDKISQQGGKPASSPAEAAEDASYVITMLPSNDHVRQAYGGENGIISSSKFKDGCLCIDSSTIDPMVSREVNEMVTARGGRFVDAPVSGGVGGAEAGTLTFMVGGTESNFTKSHNVLNDMGANIVHCGDVGTGEVAKLCNNMVLAISMLGVSEAMNLGEKLGMDPKVLAGIMNTSTARCWSSDTYNPTPGVIEGVPSSRDYEGGFGSALMLKDLGLATDAAKSVAAPVPMGAASQSFYQLMVANGLGAKDFSVAYQFLKGKK</sequence>
<dbReference type="EMBL" id="HBIN01022269">
    <property type="protein sequence ID" value="CAE0447127.1"/>
    <property type="molecule type" value="Transcribed_RNA"/>
</dbReference>
<dbReference type="AlphaFoldDB" id="A0A6S8FWN6"/>
<dbReference type="NCBIfam" id="TIGR01692">
    <property type="entry name" value="HIBADH"/>
    <property type="match status" value="1"/>
</dbReference>
<proteinExistence type="inferred from homology"/>
<dbReference type="Gene3D" id="3.40.50.720">
    <property type="entry name" value="NAD(P)-binding Rossmann-like Domain"/>
    <property type="match status" value="1"/>
</dbReference>
<evidence type="ECO:0000256" key="4">
    <source>
        <dbReference type="ARBA" id="ARBA00022456"/>
    </source>
</evidence>
<dbReference type="PANTHER" id="PTHR22981:SF7">
    <property type="entry name" value="3-HYDROXYISOBUTYRATE DEHYDROGENASE, MITOCHONDRIAL"/>
    <property type="match status" value="1"/>
</dbReference>
<dbReference type="GO" id="GO:0005739">
    <property type="term" value="C:mitochondrion"/>
    <property type="evidence" value="ECO:0007669"/>
    <property type="project" value="TreeGrafter"/>
</dbReference>
<name>A0A6S8FWN6_9STRA</name>
<dbReference type="PIRSF" id="PIRSF000103">
    <property type="entry name" value="HIBADH"/>
    <property type="match status" value="1"/>
</dbReference>
<evidence type="ECO:0000313" key="13">
    <source>
        <dbReference type="EMBL" id="CAE0447127.1"/>
    </source>
</evidence>
<dbReference type="GO" id="GO:0051287">
    <property type="term" value="F:NAD binding"/>
    <property type="evidence" value="ECO:0007669"/>
    <property type="project" value="InterPro"/>
</dbReference>
<dbReference type="InterPro" id="IPR002204">
    <property type="entry name" value="3-OH-isobutyrate_DH-rel_CS"/>
</dbReference>
<evidence type="ECO:0000256" key="2">
    <source>
        <dbReference type="ARBA" id="ARBA00006013"/>
    </source>
</evidence>
<protein>
    <recommendedName>
        <fullName evidence="3 9">3-hydroxyisobutyrate dehydrogenase</fullName>
        <shortName evidence="9">HIBADH</shortName>
        <ecNumber evidence="3 9">1.1.1.31</ecNumber>
    </recommendedName>
</protein>
<reference evidence="12" key="1">
    <citation type="submission" date="2021-01" db="EMBL/GenBank/DDBJ databases">
        <authorList>
            <person name="Corre E."/>
            <person name="Pelletier E."/>
            <person name="Niang G."/>
            <person name="Scheremetjew M."/>
            <person name="Finn R."/>
            <person name="Kale V."/>
            <person name="Holt S."/>
            <person name="Cochrane G."/>
            <person name="Meng A."/>
            <person name="Brown T."/>
            <person name="Cohen L."/>
        </authorList>
    </citation>
    <scope>NUCLEOTIDE SEQUENCE</scope>
    <source>
        <strain evidence="12">GSBS06</strain>
    </source>
</reference>
<dbReference type="SUPFAM" id="SSF48179">
    <property type="entry name" value="6-phosphogluconate dehydrogenase C-terminal domain-like"/>
    <property type="match status" value="1"/>
</dbReference>
<comment type="pathway">
    <text evidence="1 9">Amino-acid degradation; L-valine degradation.</text>
</comment>
<dbReference type="GO" id="GO:0006574">
    <property type="term" value="P:L-valine catabolic process"/>
    <property type="evidence" value="ECO:0007669"/>
    <property type="project" value="UniProtKB-UniPathway"/>
</dbReference>
<evidence type="ECO:0000256" key="8">
    <source>
        <dbReference type="PIRSR" id="PIRSR000103-1"/>
    </source>
</evidence>
<dbReference type="FunFam" id="1.10.1040.10:FF:000006">
    <property type="entry name" value="3-hydroxyisobutyrate dehydrogenase"/>
    <property type="match status" value="1"/>
</dbReference>
<comment type="similarity">
    <text evidence="2">Belongs to the HIBADH-related family. 3-hydroxyisobutyrate dehydrogenase subfamily.</text>
</comment>
<dbReference type="PANTHER" id="PTHR22981">
    <property type="entry name" value="3-HYDROXYISOBUTYRATE DEHYDROGENASE-RELATED"/>
    <property type="match status" value="1"/>
</dbReference>
<evidence type="ECO:0000256" key="6">
    <source>
        <dbReference type="ARBA" id="ARBA00023027"/>
    </source>
</evidence>
<dbReference type="InterPro" id="IPR036291">
    <property type="entry name" value="NAD(P)-bd_dom_sf"/>
</dbReference>
<dbReference type="GO" id="GO:0008442">
    <property type="term" value="F:3-hydroxyisobutyrate dehydrogenase activity"/>
    <property type="evidence" value="ECO:0007669"/>
    <property type="project" value="UniProtKB-EC"/>
</dbReference>
<evidence type="ECO:0000256" key="3">
    <source>
        <dbReference type="ARBA" id="ARBA00012991"/>
    </source>
</evidence>
<dbReference type="Pfam" id="PF03446">
    <property type="entry name" value="NAD_binding_2"/>
    <property type="match status" value="1"/>
</dbReference>
<evidence type="ECO:0000313" key="14">
    <source>
        <dbReference type="EMBL" id="CAE0447128.1"/>
    </source>
</evidence>
<gene>
    <name evidence="12" type="ORF">ASTO00021_LOCUS17106</name>
    <name evidence="13" type="ORF">ASTO00021_LOCUS17107</name>
    <name evidence="14" type="ORF">ASTO00021_LOCUS17108</name>
</gene>
<dbReference type="EC" id="1.1.1.31" evidence="3 9"/>
<dbReference type="PROSITE" id="PS00895">
    <property type="entry name" value="3_HYDROXYISOBUT_DH"/>
    <property type="match status" value="1"/>
</dbReference>
<dbReference type="InterPro" id="IPR006115">
    <property type="entry name" value="6PGDH_NADP-bd"/>
</dbReference>
<evidence type="ECO:0000256" key="5">
    <source>
        <dbReference type="ARBA" id="ARBA00023002"/>
    </source>
</evidence>
<feature type="domain" description="3-hydroxyisobutyrate dehydrogenase-like NAD-binding" evidence="11">
    <location>
        <begin position="192"/>
        <end position="318"/>
    </location>
</feature>
<evidence type="ECO:0000259" key="11">
    <source>
        <dbReference type="Pfam" id="PF14833"/>
    </source>
</evidence>
<organism evidence="12">
    <name type="scientific">Aplanochytrium stocchinoi</name>
    <dbReference type="NCBI Taxonomy" id="215587"/>
    <lineage>
        <taxon>Eukaryota</taxon>
        <taxon>Sar</taxon>
        <taxon>Stramenopiles</taxon>
        <taxon>Bigyra</taxon>
        <taxon>Labyrinthulomycetes</taxon>
        <taxon>Thraustochytrida</taxon>
        <taxon>Thraustochytriidae</taxon>
        <taxon>Aplanochytrium</taxon>
    </lineage>
</organism>
<keyword evidence="5 9" id="KW-0560">Oxidoreductase</keyword>
<accession>A0A6S8FWN6</accession>
<dbReference type="InterPro" id="IPR013328">
    <property type="entry name" value="6PGD_dom2"/>
</dbReference>
<dbReference type="Pfam" id="PF14833">
    <property type="entry name" value="NAD_binding_11"/>
    <property type="match status" value="1"/>
</dbReference>
<dbReference type="SUPFAM" id="SSF51735">
    <property type="entry name" value="NAD(P)-binding Rossmann-fold domains"/>
    <property type="match status" value="1"/>
</dbReference>
<keyword evidence="4 9" id="KW-0101">Branched-chain amino acid catabolism</keyword>
<evidence type="ECO:0000256" key="9">
    <source>
        <dbReference type="RuleBase" id="RU910714"/>
    </source>
</evidence>
<evidence type="ECO:0000259" key="10">
    <source>
        <dbReference type="Pfam" id="PF03446"/>
    </source>
</evidence>
<dbReference type="EMBL" id="HBIN01022268">
    <property type="protein sequence ID" value="CAE0447126.1"/>
    <property type="molecule type" value="Transcribed_RNA"/>
</dbReference>
<keyword evidence="6 9" id="KW-0520">NAD</keyword>
<dbReference type="InterPro" id="IPR008927">
    <property type="entry name" value="6-PGluconate_DH-like_C_sf"/>
</dbReference>
<dbReference type="GO" id="GO:0050661">
    <property type="term" value="F:NADP binding"/>
    <property type="evidence" value="ECO:0007669"/>
    <property type="project" value="InterPro"/>
</dbReference>
<feature type="active site" evidence="8">
    <location>
        <position position="198"/>
    </location>
</feature>
<evidence type="ECO:0000256" key="7">
    <source>
        <dbReference type="ARBA" id="ARBA00049197"/>
    </source>
</evidence>
<dbReference type="UniPathway" id="UPA00362"/>
<evidence type="ECO:0000313" key="12">
    <source>
        <dbReference type="EMBL" id="CAE0447126.1"/>
    </source>
</evidence>
<comment type="catalytic activity">
    <reaction evidence="7 9">
        <text>3-hydroxy-2-methylpropanoate + NAD(+) = 2-methyl-3-oxopropanoate + NADH + H(+)</text>
        <dbReference type="Rhea" id="RHEA:17681"/>
        <dbReference type="ChEBI" id="CHEBI:11805"/>
        <dbReference type="ChEBI" id="CHEBI:15378"/>
        <dbReference type="ChEBI" id="CHEBI:57540"/>
        <dbReference type="ChEBI" id="CHEBI:57700"/>
        <dbReference type="ChEBI" id="CHEBI:57945"/>
        <dbReference type="EC" id="1.1.1.31"/>
    </reaction>
</comment>
<dbReference type="InterPro" id="IPR029154">
    <property type="entry name" value="HIBADH-like_NADP-bd"/>
</dbReference>